<reference evidence="2" key="1">
    <citation type="submission" date="2021-02" db="EMBL/GenBank/DDBJ databases">
        <authorList>
            <person name="Dougan E. K."/>
            <person name="Rhodes N."/>
            <person name="Thang M."/>
            <person name="Chan C."/>
        </authorList>
    </citation>
    <scope>NUCLEOTIDE SEQUENCE</scope>
</reference>
<name>A0A812SBJ8_SYMPI</name>
<accession>A0A812SBJ8</accession>
<evidence type="ECO:0000256" key="1">
    <source>
        <dbReference type="SAM" id="MobiDB-lite"/>
    </source>
</evidence>
<dbReference type="OrthoDB" id="409556at2759"/>
<gene>
    <name evidence="2" type="primary">pif1</name>
    <name evidence="2" type="ORF">SPIL2461_LOCUS11818</name>
</gene>
<sequence>MPRLCCGHDGERCVFSTRRARQRAEANSRAGGCRLCDLELLEGALGKPASKGHLLRQLRALRALDQDVFDLALVRIGEVSPHVEEIERLAGAPQLSVEDQWRARLKKRKRLRASPPREERRTFLKKVEKDRTRVRLKFFPEKHGRIPHSGHLWRHRLTQSVQAHVRDAASNDTGLPAAHLTNNAAMVEKWCKWGSWTICPTCHSVQPRRRRVLITHCVTAEPAKPPVLRKLNARIVKALRPLDVDCGPVQRAPQGYRVHTSMIRFSWSGDSVTDKIRALEHAAERAKAREAYDFLMQHEGSAYGKFVERHQEFRQRHPNPTELGLECALWPDLYTDLTACETYERATDTRRQQRHPDVDDAESEDSSQSVGDTALGPVLDYAADYELLQFVFDLSVWSDLGGKRNVREDAPMRILLKGCPFAPSYWAVRHAALLDLQRQGLRPLVFKTWAPYEWRWPQLRVRVLCTLVKGISPDLPTRLGALRIMAGCCTTCATCTGTVSTWRARRRSILPMC</sequence>
<proteinExistence type="predicted"/>
<evidence type="ECO:0000313" key="2">
    <source>
        <dbReference type="EMBL" id="CAE7468421.1"/>
    </source>
</evidence>
<dbReference type="Proteomes" id="UP000649617">
    <property type="component" value="Unassembled WGS sequence"/>
</dbReference>
<dbReference type="AlphaFoldDB" id="A0A812SBJ8"/>
<feature type="region of interest" description="Disordered" evidence="1">
    <location>
        <begin position="346"/>
        <end position="372"/>
    </location>
</feature>
<dbReference type="EMBL" id="CAJNIZ010023347">
    <property type="protein sequence ID" value="CAE7468421.1"/>
    <property type="molecule type" value="Genomic_DNA"/>
</dbReference>
<organism evidence="2 3">
    <name type="scientific">Symbiodinium pilosum</name>
    <name type="common">Dinoflagellate</name>
    <dbReference type="NCBI Taxonomy" id="2952"/>
    <lineage>
        <taxon>Eukaryota</taxon>
        <taxon>Sar</taxon>
        <taxon>Alveolata</taxon>
        <taxon>Dinophyceae</taxon>
        <taxon>Suessiales</taxon>
        <taxon>Symbiodiniaceae</taxon>
        <taxon>Symbiodinium</taxon>
    </lineage>
</organism>
<keyword evidence="3" id="KW-1185">Reference proteome</keyword>
<feature type="compositionally biased region" description="Basic and acidic residues" evidence="1">
    <location>
        <begin position="346"/>
        <end position="358"/>
    </location>
</feature>
<protein>
    <submittedName>
        <fullName evidence="2">Pif1 protein</fullName>
    </submittedName>
</protein>
<comment type="caution">
    <text evidence="2">The sequence shown here is derived from an EMBL/GenBank/DDBJ whole genome shotgun (WGS) entry which is preliminary data.</text>
</comment>
<evidence type="ECO:0000313" key="3">
    <source>
        <dbReference type="Proteomes" id="UP000649617"/>
    </source>
</evidence>